<name>A0A9E8S8Z1_9MICO</name>
<sequence length="168" mass="18534">MPVISSEIEKDAMTLVLTAEFDAPPTRVWQLWADARQLEQWWGPPGWPASFPDHELAVGGYSPYAMTGPDGATSAAWMRFTLVDEPSALEFDDGFRGEDGEPDGSMPVMHGRVELEAVDGDRTRMVTRMRFDSLDDMERILGMGMIEGMSSAMGQIDALLRGDAPPRP</sequence>
<dbReference type="CDD" id="cd07814">
    <property type="entry name" value="SRPBCC_CalC_Aha1-like"/>
    <property type="match status" value="1"/>
</dbReference>
<dbReference type="Gene3D" id="3.30.530.20">
    <property type="match status" value="1"/>
</dbReference>
<gene>
    <name evidence="3" type="ORF">OVN18_12880</name>
</gene>
<dbReference type="KEGG" id="mdb:OVN18_12880"/>
<evidence type="ECO:0000259" key="2">
    <source>
        <dbReference type="Pfam" id="PF08327"/>
    </source>
</evidence>
<feature type="domain" description="Activator of Hsp90 ATPase homologue 1/2-like C-terminal" evidence="2">
    <location>
        <begin position="22"/>
        <end position="160"/>
    </location>
</feature>
<dbReference type="EMBL" id="CP113089">
    <property type="protein sequence ID" value="WAB81409.1"/>
    <property type="molecule type" value="Genomic_DNA"/>
</dbReference>
<reference evidence="3" key="1">
    <citation type="submission" date="2022-11" db="EMBL/GenBank/DDBJ databases">
        <title>Description of Microcella daejonensis nov. sp, isolated from riverside soil.</title>
        <authorList>
            <person name="Molina K.M."/>
            <person name="Kim S.B."/>
        </authorList>
    </citation>
    <scope>NUCLEOTIDE SEQUENCE</scope>
    <source>
        <strain evidence="3">MMS21-STM12</strain>
    </source>
</reference>
<dbReference type="InterPro" id="IPR023393">
    <property type="entry name" value="START-like_dom_sf"/>
</dbReference>
<dbReference type="InterPro" id="IPR013538">
    <property type="entry name" value="ASHA1/2-like_C"/>
</dbReference>
<evidence type="ECO:0000313" key="3">
    <source>
        <dbReference type="EMBL" id="WAB81409.1"/>
    </source>
</evidence>
<keyword evidence="4" id="KW-1185">Reference proteome</keyword>
<proteinExistence type="inferred from homology"/>
<dbReference type="Proteomes" id="UP001164706">
    <property type="component" value="Chromosome"/>
</dbReference>
<evidence type="ECO:0000313" key="4">
    <source>
        <dbReference type="Proteomes" id="UP001164706"/>
    </source>
</evidence>
<dbReference type="RefSeq" id="WP_267781164.1">
    <property type="nucleotide sequence ID" value="NZ_CP113089.1"/>
</dbReference>
<comment type="similarity">
    <text evidence="1">Belongs to the AHA1 family.</text>
</comment>
<organism evidence="3 4">
    <name type="scientific">Microcella daejeonensis</name>
    <dbReference type="NCBI Taxonomy" id="2994971"/>
    <lineage>
        <taxon>Bacteria</taxon>
        <taxon>Bacillati</taxon>
        <taxon>Actinomycetota</taxon>
        <taxon>Actinomycetes</taxon>
        <taxon>Micrococcales</taxon>
        <taxon>Microbacteriaceae</taxon>
        <taxon>Microcella</taxon>
    </lineage>
</organism>
<accession>A0A9E8S8Z1</accession>
<dbReference type="AlphaFoldDB" id="A0A9E8S8Z1"/>
<evidence type="ECO:0000256" key="1">
    <source>
        <dbReference type="ARBA" id="ARBA00006817"/>
    </source>
</evidence>
<protein>
    <submittedName>
        <fullName evidence="3">SRPBCC domain-containing protein</fullName>
    </submittedName>
</protein>
<dbReference type="SUPFAM" id="SSF55961">
    <property type="entry name" value="Bet v1-like"/>
    <property type="match status" value="1"/>
</dbReference>
<dbReference type="Pfam" id="PF08327">
    <property type="entry name" value="AHSA1"/>
    <property type="match status" value="1"/>
</dbReference>